<dbReference type="CDD" id="cd01347">
    <property type="entry name" value="ligand_gated_channel"/>
    <property type="match status" value="1"/>
</dbReference>
<evidence type="ECO:0000256" key="7">
    <source>
        <dbReference type="ARBA" id="ARBA00022729"/>
    </source>
</evidence>
<keyword evidence="9" id="KW-0406">Ion transport</keyword>
<dbReference type="Gene3D" id="2.170.130.10">
    <property type="entry name" value="TonB-dependent receptor, plug domain"/>
    <property type="match status" value="1"/>
</dbReference>
<dbReference type="InterPro" id="IPR037066">
    <property type="entry name" value="Plug_dom_sf"/>
</dbReference>
<dbReference type="InterPro" id="IPR010917">
    <property type="entry name" value="TonB_rcpt_CS"/>
</dbReference>
<dbReference type="PROSITE" id="PS52016">
    <property type="entry name" value="TONB_DEPENDENT_REC_3"/>
    <property type="match status" value="1"/>
</dbReference>
<dbReference type="PANTHER" id="PTHR32552">
    <property type="entry name" value="FERRICHROME IRON RECEPTOR-RELATED"/>
    <property type="match status" value="1"/>
</dbReference>
<feature type="domain" description="TonB-dependent receptor-like beta-barrel" evidence="17">
    <location>
        <begin position="254"/>
        <end position="691"/>
    </location>
</feature>
<dbReference type="InterPro" id="IPR012910">
    <property type="entry name" value="Plug_dom"/>
</dbReference>
<dbReference type="GO" id="GO:0015344">
    <property type="term" value="F:siderophore uptake transmembrane transporter activity"/>
    <property type="evidence" value="ECO:0007669"/>
    <property type="project" value="TreeGrafter"/>
</dbReference>
<proteinExistence type="inferred from homology"/>
<evidence type="ECO:0000256" key="5">
    <source>
        <dbReference type="ARBA" id="ARBA00022496"/>
    </source>
</evidence>
<dbReference type="SUPFAM" id="SSF56935">
    <property type="entry name" value="Porins"/>
    <property type="match status" value="1"/>
</dbReference>
<dbReference type="EMBL" id="VICD02000049">
    <property type="protein sequence ID" value="KAB8198128.1"/>
    <property type="molecule type" value="Genomic_DNA"/>
</dbReference>
<keyword evidence="12 19" id="KW-0675">Receptor</keyword>
<keyword evidence="10 16" id="KW-0798">TonB box</keyword>
<dbReference type="InterPro" id="IPR036942">
    <property type="entry name" value="Beta-barrel_TonB_sf"/>
</dbReference>
<keyword evidence="3 14" id="KW-0813">Transport</keyword>
<keyword evidence="13 14" id="KW-0998">Cell outer membrane</keyword>
<accession>A0A508B3S6</accession>
<organism evidence="19 20">
    <name type="scientific">Marilutibacter maris</name>
    <dbReference type="NCBI Taxonomy" id="1605891"/>
    <lineage>
        <taxon>Bacteria</taxon>
        <taxon>Pseudomonadati</taxon>
        <taxon>Pseudomonadota</taxon>
        <taxon>Gammaproteobacteria</taxon>
        <taxon>Lysobacterales</taxon>
        <taxon>Lysobacteraceae</taxon>
        <taxon>Marilutibacter</taxon>
    </lineage>
</organism>
<dbReference type="RefSeq" id="WP_141481302.1">
    <property type="nucleotide sequence ID" value="NZ_VICD02000049.1"/>
</dbReference>
<evidence type="ECO:0000256" key="1">
    <source>
        <dbReference type="ARBA" id="ARBA00004571"/>
    </source>
</evidence>
<comment type="caution">
    <text evidence="19">The sequence shown here is derived from an EMBL/GenBank/DDBJ whole genome shotgun (WGS) entry which is preliminary data.</text>
</comment>
<dbReference type="PROSITE" id="PS01156">
    <property type="entry name" value="TONB_DEPENDENT_REC_2"/>
    <property type="match status" value="1"/>
</dbReference>
<feature type="domain" description="TonB-dependent receptor plug" evidence="18">
    <location>
        <begin position="78"/>
        <end position="176"/>
    </location>
</feature>
<dbReference type="GO" id="GO:0038023">
    <property type="term" value="F:signaling receptor activity"/>
    <property type="evidence" value="ECO:0007669"/>
    <property type="project" value="InterPro"/>
</dbReference>
<evidence type="ECO:0000259" key="18">
    <source>
        <dbReference type="Pfam" id="PF07715"/>
    </source>
</evidence>
<reference evidence="19 20" key="1">
    <citation type="submission" date="2019-10" db="EMBL/GenBank/DDBJ databases">
        <title>Lysobacter alkalisoli sp. nov., isolated from saline-alkaline soil.</title>
        <authorList>
            <person name="Sun J.-Q."/>
        </authorList>
    </citation>
    <scope>NUCLEOTIDE SEQUENCE [LARGE SCALE GENOMIC DNA]</scope>
    <source>
        <strain evidence="19 20">KCTC 42381</strain>
    </source>
</reference>
<evidence type="ECO:0000256" key="2">
    <source>
        <dbReference type="ARBA" id="ARBA00009810"/>
    </source>
</evidence>
<dbReference type="InterPro" id="IPR000531">
    <property type="entry name" value="Beta-barrel_TonB"/>
</dbReference>
<evidence type="ECO:0000256" key="8">
    <source>
        <dbReference type="ARBA" id="ARBA00023004"/>
    </source>
</evidence>
<dbReference type="Proteomes" id="UP000320431">
    <property type="component" value="Unassembled WGS sequence"/>
</dbReference>
<dbReference type="PANTHER" id="PTHR32552:SF74">
    <property type="entry name" value="HYDROXAMATE SIDEROPHORE RECEPTOR FHUE"/>
    <property type="match status" value="1"/>
</dbReference>
<protein>
    <submittedName>
        <fullName evidence="19">TonB-dependent siderophore receptor</fullName>
    </submittedName>
</protein>
<evidence type="ECO:0000313" key="20">
    <source>
        <dbReference type="Proteomes" id="UP000320431"/>
    </source>
</evidence>
<dbReference type="InterPro" id="IPR039426">
    <property type="entry name" value="TonB-dep_rcpt-like"/>
</dbReference>
<name>A0A508B3S6_9GAMM</name>
<dbReference type="Pfam" id="PF00593">
    <property type="entry name" value="TonB_dep_Rec_b-barrel"/>
    <property type="match status" value="1"/>
</dbReference>
<dbReference type="Gene3D" id="2.40.170.20">
    <property type="entry name" value="TonB-dependent receptor, beta-barrel domain"/>
    <property type="match status" value="1"/>
</dbReference>
<evidence type="ECO:0000256" key="15">
    <source>
        <dbReference type="PROSITE-ProRule" id="PRU10144"/>
    </source>
</evidence>
<evidence type="ECO:0000256" key="11">
    <source>
        <dbReference type="ARBA" id="ARBA00023136"/>
    </source>
</evidence>
<sequence>MTASASPPNPSIAFSRVGARRLLSLCVAAALWSPLASAGGGGHSADATDLDTVRVTGQRLDRYGIDQSSTATRLALTPRETPQSVSAVSREQMDDFGLTRINDVLGATTGVTVESVETSRTYYTSRGFDVTNFQRDGLGLPLPYGIQDGDLDTALYERIEVLRGANGLMSSTGNPSATVNFVRKRPTADLRGQAQLTIGSWDRRRIDIDVSGPLAADGGVRGRAVAAWEEGDSHLDRYSLEKQVYYGVVEADLGAATTLAAGASYQRNNPNSPLWGALPLYYSDGSPTDYDVSTSTASDWSFWDQEDTRAFVELDQAIGGWNLRASLNYQNTRSDTELFYVYGTPDRDTGLGLFSYPSDYDGEFSALHADVYATGPIVLGGREHEVVIGGNWADGENQEVSWYSTDIGTPLPPLQDWDGRYPKPAFDAYSDGSRFDYRRDSLYATVRWNLADGFKLITGVNRARARTRGHSYGEATTVDETRTTPFAGAVWDLGEHYSAYASYGEIFNQQAEVDENNRLLGALTGSNREIGLKGEWFDGGLNASLAVFRTRQDNLAESAGFNTDTGQTYYRGIDAESQGFEIDVAGRIGDHWQLAGGFTRLQIDDADGRAARTYVPRELLRLSATWQVPQVQGLRVGARVNWQGDIHRDTAIVGADGRPARIRQDAYALLGLMARYDFARRWSATLNLDNVSDEKYIPSLYWEQGYYGAPRHASLTIGYRF</sequence>
<evidence type="ECO:0000259" key="17">
    <source>
        <dbReference type="Pfam" id="PF00593"/>
    </source>
</evidence>
<keyword evidence="5" id="KW-0410">Iron transport</keyword>
<dbReference type="AlphaFoldDB" id="A0A508B3S6"/>
<feature type="short sequence motif" description="TonB C-terminal box" evidence="15">
    <location>
        <begin position="704"/>
        <end position="721"/>
    </location>
</feature>
<keyword evidence="11 14" id="KW-0472">Membrane</keyword>
<evidence type="ECO:0000256" key="3">
    <source>
        <dbReference type="ARBA" id="ARBA00022448"/>
    </source>
</evidence>
<evidence type="ECO:0000256" key="9">
    <source>
        <dbReference type="ARBA" id="ARBA00023065"/>
    </source>
</evidence>
<evidence type="ECO:0000256" key="14">
    <source>
        <dbReference type="PROSITE-ProRule" id="PRU01360"/>
    </source>
</evidence>
<dbReference type="FunFam" id="2.170.130.10:FF:000010">
    <property type="entry name" value="Ferripyoverdine receptor"/>
    <property type="match status" value="1"/>
</dbReference>
<comment type="subcellular location">
    <subcellularLocation>
        <location evidence="1 14">Cell outer membrane</location>
        <topology evidence="1 14">Multi-pass membrane protein</topology>
    </subcellularLocation>
</comment>
<evidence type="ECO:0000313" key="19">
    <source>
        <dbReference type="EMBL" id="KAB8198128.1"/>
    </source>
</evidence>
<keyword evidence="4 14" id="KW-1134">Transmembrane beta strand</keyword>
<evidence type="ECO:0000256" key="13">
    <source>
        <dbReference type="ARBA" id="ARBA00023237"/>
    </source>
</evidence>
<comment type="similarity">
    <text evidence="2 14 16">Belongs to the TonB-dependent receptor family.</text>
</comment>
<gene>
    <name evidence="19" type="ORF">FKV24_003595</name>
</gene>
<dbReference type="GO" id="GO:0015891">
    <property type="term" value="P:siderophore transport"/>
    <property type="evidence" value="ECO:0007669"/>
    <property type="project" value="InterPro"/>
</dbReference>
<evidence type="ECO:0000256" key="16">
    <source>
        <dbReference type="RuleBase" id="RU003357"/>
    </source>
</evidence>
<keyword evidence="8" id="KW-0408">Iron</keyword>
<dbReference type="NCBIfam" id="TIGR01783">
    <property type="entry name" value="TonB-siderophor"/>
    <property type="match status" value="1"/>
</dbReference>
<evidence type="ECO:0000256" key="12">
    <source>
        <dbReference type="ARBA" id="ARBA00023170"/>
    </source>
</evidence>
<dbReference type="GO" id="GO:0009279">
    <property type="term" value="C:cell outer membrane"/>
    <property type="evidence" value="ECO:0007669"/>
    <property type="project" value="UniProtKB-SubCell"/>
</dbReference>
<dbReference type="InterPro" id="IPR010105">
    <property type="entry name" value="TonB_sidphr_rcpt"/>
</dbReference>
<dbReference type="Pfam" id="PF07715">
    <property type="entry name" value="Plug"/>
    <property type="match status" value="1"/>
</dbReference>
<keyword evidence="7" id="KW-0732">Signal</keyword>
<evidence type="ECO:0000256" key="10">
    <source>
        <dbReference type="ARBA" id="ARBA00023077"/>
    </source>
</evidence>
<evidence type="ECO:0000256" key="6">
    <source>
        <dbReference type="ARBA" id="ARBA00022692"/>
    </source>
</evidence>
<evidence type="ECO:0000256" key="4">
    <source>
        <dbReference type="ARBA" id="ARBA00022452"/>
    </source>
</evidence>
<keyword evidence="6 14" id="KW-0812">Transmembrane</keyword>